<reference evidence="2 3" key="1">
    <citation type="submission" date="2011-02" db="EMBL/GenBank/DDBJ databases">
        <title>The Genome Sequence of Sphaeroforma arctica JP610.</title>
        <authorList>
            <consortium name="The Broad Institute Genome Sequencing Platform"/>
            <person name="Russ C."/>
            <person name="Cuomo C."/>
            <person name="Young S.K."/>
            <person name="Zeng Q."/>
            <person name="Gargeya S."/>
            <person name="Alvarado L."/>
            <person name="Berlin A."/>
            <person name="Chapman S.B."/>
            <person name="Chen Z."/>
            <person name="Freedman E."/>
            <person name="Gellesch M."/>
            <person name="Goldberg J."/>
            <person name="Griggs A."/>
            <person name="Gujja S."/>
            <person name="Heilman E."/>
            <person name="Heiman D."/>
            <person name="Howarth C."/>
            <person name="Mehta T."/>
            <person name="Neiman D."/>
            <person name="Pearson M."/>
            <person name="Roberts A."/>
            <person name="Saif S."/>
            <person name="Shea T."/>
            <person name="Shenoy N."/>
            <person name="Sisk P."/>
            <person name="Stolte C."/>
            <person name="Sykes S."/>
            <person name="White J."/>
            <person name="Yandava C."/>
            <person name="Burger G."/>
            <person name="Gray M.W."/>
            <person name="Holland P.W.H."/>
            <person name="King N."/>
            <person name="Lang F.B.F."/>
            <person name="Roger A.J."/>
            <person name="Ruiz-Trillo I."/>
            <person name="Haas B."/>
            <person name="Nusbaum C."/>
            <person name="Birren B."/>
        </authorList>
    </citation>
    <scope>NUCLEOTIDE SEQUENCE [LARGE SCALE GENOMIC DNA]</scope>
    <source>
        <strain evidence="2 3">JP610</strain>
    </source>
</reference>
<dbReference type="Proteomes" id="UP000054560">
    <property type="component" value="Unassembled WGS sequence"/>
</dbReference>
<dbReference type="EMBL" id="KQ241987">
    <property type="protein sequence ID" value="KNC81857.1"/>
    <property type="molecule type" value="Genomic_DNA"/>
</dbReference>
<dbReference type="RefSeq" id="XP_014155759.1">
    <property type="nucleotide sequence ID" value="XM_014300284.1"/>
</dbReference>
<protein>
    <recommendedName>
        <fullName evidence="1">Vacuolar protein sorting-associated protein 8 central domain-containing protein</fullName>
    </recommendedName>
</protein>
<accession>A0A0L0FYD4</accession>
<organism evidence="2 3">
    <name type="scientific">Sphaeroforma arctica JP610</name>
    <dbReference type="NCBI Taxonomy" id="667725"/>
    <lineage>
        <taxon>Eukaryota</taxon>
        <taxon>Ichthyosporea</taxon>
        <taxon>Ichthyophonida</taxon>
        <taxon>Sphaeroforma</taxon>
    </lineage>
</organism>
<sequence length="118" mass="13455">MDLDLNQCVGVCKRLHLDVAMTSLVSRGLHDYVSPVMDQWKRLMTTHQTPEARDKRLYRLLLFIHSALCGRPFYGQSAAEDVLQHGRHQLFVELFQRDTAHHILASLLALDSKQSGVS</sequence>
<evidence type="ECO:0000259" key="1">
    <source>
        <dbReference type="Pfam" id="PF12816"/>
    </source>
</evidence>
<keyword evidence="3" id="KW-1185">Reference proteome</keyword>
<evidence type="ECO:0000313" key="2">
    <source>
        <dbReference type="EMBL" id="KNC81857.1"/>
    </source>
</evidence>
<name>A0A0L0FYD4_9EUKA</name>
<proteinExistence type="predicted"/>
<feature type="domain" description="Vacuolar protein sorting-associated protein 8 central" evidence="1">
    <location>
        <begin position="2"/>
        <end position="100"/>
    </location>
</feature>
<dbReference type="GeneID" id="25906350"/>
<evidence type="ECO:0000313" key="3">
    <source>
        <dbReference type="Proteomes" id="UP000054560"/>
    </source>
</evidence>
<dbReference type="AlphaFoldDB" id="A0A0L0FYD4"/>
<dbReference type="InterPro" id="IPR025941">
    <property type="entry name" value="Vps8_central_dom"/>
</dbReference>
<dbReference type="Pfam" id="PF12816">
    <property type="entry name" value="TPR_Vps8"/>
    <property type="match status" value="1"/>
</dbReference>
<gene>
    <name evidence="2" type="ORF">SARC_05846</name>
</gene>